<sequence length="541" mass="59437">MSYGVAIDLGTSGYRAQKIDLDTKEIRRTVITLRNPLPGANVMDHMDFGIRYGQELAHGLSINAVKILFRALDVKSEELERLSICGNPIQLSIFQGISIEDLAYAGERKKKKYNIQEQDRSARIIHSSEISGLEEYDCEVVVPPAIKHEVGADALALIVKSGMLDSNDISIATDYGTNAEMALKVKDIIYTGSAAAGPALEGQQIKHGKLASPYAISDIEIEDGAFRNFVLSEEMKPVQGDLVDPATGEVLNEGQIKAKGITGTGVIALIEKGMESGLIELPKIKTPDRLIHLQNKIDFSEKDLTEAGKAIGAIRAGHITLCAVAGIEMTDIDKAYMAGAAGTYMDAAKAQKVGLIPYATEKICQLGNTSLAVAREILLSEERLWELQDIASQIIGTHIMFATAPEFRDTYVLELAYWEEGMPFKMFKKHLKKKGLPVLGDPIEKPSIEKRVERDIPVLGEEGLHVLERVGTYMTMVVDCPECKKCIKVCPTGAISIDEENRVMISTDLCEGAHCQRCIRACPPEKFSWENLEVFEQLLQE</sequence>
<keyword evidence="2" id="KW-0808">Transferase</keyword>
<dbReference type="PROSITE" id="PS00198">
    <property type="entry name" value="4FE4S_FER_1"/>
    <property type="match status" value="1"/>
</dbReference>
<dbReference type="InterPro" id="IPR017900">
    <property type="entry name" value="4Fe4S_Fe_S_CS"/>
</dbReference>
<keyword evidence="2" id="KW-0489">Methyltransferase</keyword>
<dbReference type="KEGG" id="mthr:MSTHT_1543"/>
<dbReference type="Pfam" id="PF17651">
    <property type="entry name" value="Raco_middle"/>
    <property type="match status" value="1"/>
</dbReference>
<dbReference type="GO" id="GO:0016491">
    <property type="term" value="F:oxidoreductase activity"/>
    <property type="evidence" value="ECO:0007669"/>
    <property type="project" value="UniProtKB-ARBA"/>
</dbReference>
<dbReference type="InterPro" id="IPR026339">
    <property type="entry name" value="RamA_corrin_act"/>
</dbReference>
<evidence type="ECO:0000313" key="2">
    <source>
        <dbReference type="EMBL" id="AKB13301.1"/>
    </source>
</evidence>
<feature type="domain" description="4Fe-4S ferredoxin-type" evidence="1">
    <location>
        <begin position="472"/>
        <end position="500"/>
    </location>
</feature>
<dbReference type="PROSITE" id="PS51379">
    <property type="entry name" value="4FE4S_FER_2"/>
    <property type="match status" value="2"/>
</dbReference>
<dbReference type="NCBIfam" id="TIGR04270">
    <property type="entry name" value="Rama_corrin_act"/>
    <property type="match status" value="1"/>
</dbReference>
<dbReference type="RefSeq" id="WP_048167346.1">
    <property type="nucleotide sequence ID" value="NZ_CP009501.1"/>
</dbReference>
<name>A0A0E3N9E1_METTT</name>
<evidence type="ECO:0000313" key="3">
    <source>
        <dbReference type="Proteomes" id="UP000066529"/>
    </source>
</evidence>
<protein>
    <submittedName>
        <fullName evidence="2">Methylamine methyltransferase corrinoid protein reductive activase</fullName>
    </submittedName>
</protein>
<dbReference type="InterPro" id="IPR052911">
    <property type="entry name" value="Corrinoid_activation_enz"/>
</dbReference>
<dbReference type="Proteomes" id="UP000066529">
    <property type="component" value="Chromosome"/>
</dbReference>
<dbReference type="Pfam" id="PF12838">
    <property type="entry name" value="Fer4_7"/>
    <property type="match status" value="1"/>
</dbReference>
<organism evidence="2 3">
    <name type="scientific">Methanosarcina thermophila (strain ATCC 43570 / DSM 1825 / OCM 12 / VKM B-1830 / TM-1)</name>
    <dbReference type="NCBI Taxonomy" id="523844"/>
    <lineage>
        <taxon>Archaea</taxon>
        <taxon>Methanobacteriati</taxon>
        <taxon>Methanobacteriota</taxon>
        <taxon>Stenosarchaea group</taxon>
        <taxon>Methanomicrobia</taxon>
        <taxon>Methanosarcinales</taxon>
        <taxon>Methanosarcinaceae</taxon>
        <taxon>Methanosarcina</taxon>
    </lineage>
</organism>
<accession>A0A0E3N9E1</accession>
<dbReference type="OrthoDB" id="23478at2157"/>
<dbReference type="PANTHER" id="PTHR42895">
    <property type="entry name" value="IRON-SULFUR CLUSTER-BINDING PROTEIN-RELATED"/>
    <property type="match status" value="1"/>
</dbReference>
<dbReference type="InterPro" id="IPR041414">
    <property type="entry name" value="Raco-like_middle"/>
</dbReference>
<dbReference type="GeneID" id="41603104"/>
<dbReference type="PATRIC" id="fig|523844.20.peg.1922"/>
<dbReference type="AlphaFoldDB" id="A0A0E3N9E1"/>
<dbReference type="InterPro" id="IPR027980">
    <property type="entry name" value="RACo_C"/>
</dbReference>
<dbReference type="HOGENOM" id="CLU_504920_0_0_2"/>
<feature type="domain" description="4Fe-4S ferredoxin-type" evidence="1">
    <location>
        <begin position="501"/>
        <end position="532"/>
    </location>
</feature>
<dbReference type="EMBL" id="CP009501">
    <property type="protein sequence ID" value="AKB13301.1"/>
    <property type="molecule type" value="Genomic_DNA"/>
</dbReference>
<dbReference type="PANTHER" id="PTHR42895:SF2">
    <property type="entry name" value="IRON-SULFUR CLUSTER PROTEIN"/>
    <property type="match status" value="1"/>
</dbReference>
<dbReference type="CDD" id="cd04410">
    <property type="entry name" value="DMSOR_beta-like"/>
    <property type="match status" value="1"/>
</dbReference>
<dbReference type="InterPro" id="IPR042259">
    <property type="entry name" value="Raco-like_middle_sf"/>
</dbReference>
<dbReference type="Gene3D" id="3.30.420.480">
    <property type="entry name" value="Domain of unknown function (DUF4445)"/>
    <property type="match status" value="1"/>
</dbReference>
<dbReference type="InterPro" id="IPR017896">
    <property type="entry name" value="4Fe4S_Fe-S-bd"/>
</dbReference>
<reference evidence="2 3" key="1">
    <citation type="submission" date="2014-07" db="EMBL/GenBank/DDBJ databases">
        <title>Methanogenic archaea and the global carbon cycle.</title>
        <authorList>
            <person name="Henriksen J.R."/>
            <person name="Luke J."/>
            <person name="Reinhart S."/>
            <person name="Benedict M.N."/>
            <person name="Youngblut N.D."/>
            <person name="Metcalf M.E."/>
            <person name="Whitaker R.J."/>
            <person name="Metcalf W.W."/>
        </authorList>
    </citation>
    <scope>NUCLEOTIDE SEQUENCE [LARGE SCALE GENOMIC DNA]</scope>
    <source>
        <strain evidence="3">ATCC 43570 / DSM 1825 / OCM 12 / VKM B-1830 / TM-1</strain>
    </source>
</reference>
<gene>
    <name evidence="2" type="ORF">MSTHT_1543</name>
</gene>
<dbReference type="GO" id="GO:0032259">
    <property type="term" value="P:methylation"/>
    <property type="evidence" value="ECO:0007669"/>
    <property type="project" value="UniProtKB-KW"/>
</dbReference>
<dbReference type="GO" id="GO:0008168">
    <property type="term" value="F:methyltransferase activity"/>
    <property type="evidence" value="ECO:0007669"/>
    <property type="project" value="UniProtKB-KW"/>
</dbReference>
<dbReference type="STRING" id="523844.MSTHT_1543"/>
<proteinExistence type="predicted"/>
<dbReference type="Pfam" id="PF14574">
    <property type="entry name" value="RACo_C_ter"/>
    <property type="match status" value="1"/>
</dbReference>
<dbReference type="SUPFAM" id="SSF54862">
    <property type="entry name" value="4Fe-4S ferredoxins"/>
    <property type="match status" value="1"/>
</dbReference>
<dbReference type="Gene3D" id="3.30.70.20">
    <property type="match status" value="1"/>
</dbReference>
<evidence type="ECO:0000259" key="1">
    <source>
        <dbReference type="PROSITE" id="PS51379"/>
    </source>
</evidence>